<feature type="coiled-coil region" evidence="1">
    <location>
        <begin position="18"/>
        <end position="49"/>
    </location>
</feature>
<dbReference type="Proteomes" id="UP001589836">
    <property type="component" value="Unassembled WGS sequence"/>
</dbReference>
<evidence type="ECO:0000313" key="2">
    <source>
        <dbReference type="EMBL" id="MFC0524115.1"/>
    </source>
</evidence>
<dbReference type="RefSeq" id="WP_377347744.1">
    <property type="nucleotide sequence ID" value="NZ_JBHLTP010000009.1"/>
</dbReference>
<keyword evidence="1" id="KW-0175">Coiled coil</keyword>
<dbReference type="Pfam" id="PF11068">
    <property type="entry name" value="YlqD"/>
    <property type="match status" value="1"/>
</dbReference>
<sequence length="129" mass="15164">MKIMKKVPVKQVLTEASKAKLTAEFEKQKKQLDQECQQLSFEKRRIEMKQNISREEVSKRFQKEIDRRKEKIRWVDYKLEQLHILPLGSEITEGEVETMVDVRVGDDWDVVMSEGAIVVQDGKVIRMDG</sequence>
<dbReference type="EMBL" id="JBHLTP010000009">
    <property type="protein sequence ID" value="MFC0524115.1"/>
    <property type="molecule type" value="Genomic_DNA"/>
</dbReference>
<gene>
    <name evidence="2" type="ORF">ACFFGV_11130</name>
</gene>
<name>A0ABV6LNZ1_9BACI</name>
<dbReference type="InterPro" id="IPR021297">
    <property type="entry name" value="YlqD"/>
</dbReference>
<reference evidence="2 3" key="1">
    <citation type="submission" date="2024-09" db="EMBL/GenBank/DDBJ databases">
        <authorList>
            <person name="Sun Q."/>
            <person name="Mori K."/>
        </authorList>
    </citation>
    <scope>NUCLEOTIDE SEQUENCE [LARGE SCALE GENOMIC DNA]</scope>
    <source>
        <strain evidence="2 3">NCAIM B.02529</strain>
    </source>
</reference>
<evidence type="ECO:0000256" key="1">
    <source>
        <dbReference type="SAM" id="Coils"/>
    </source>
</evidence>
<evidence type="ECO:0000313" key="3">
    <source>
        <dbReference type="Proteomes" id="UP001589836"/>
    </source>
</evidence>
<keyword evidence="3" id="KW-1185">Reference proteome</keyword>
<organism evidence="2 3">
    <name type="scientific">Pontibacillus salicampi</name>
    <dbReference type="NCBI Taxonomy" id="1449801"/>
    <lineage>
        <taxon>Bacteria</taxon>
        <taxon>Bacillati</taxon>
        <taxon>Bacillota</taxon>
        <taxon>Bacilli</taxon>
        <taxon>Bacillales</taxon>
        <taxon>Bacillaceae</taxon>
        <taxon>Pontibacillus</taxon>
    </lineage>
</organism>
<comment type="caution">
    <text evidence="2">The sequence shown here is derived from an EMBL/GenBank/DDBJ whole genome shotgun (WGS) entry which is preliminary data.</text>
</comment>
<accession>A0ABV6LNZ1</accession>
<dbReference type="Gene3D" id="6.10.140.1110">
    <property type="match status" value="1"/>
</dbReference>
<proteinExistence type="predicted"/>
<protein>
    <submittedName>
        <fullName evidence="2">YlqD family protein</fullName>
    </submittedName>
</protein>